<name>A0A6U3RTI0_9STRA</name>
<dbReference type="PANTHER" id="PTHR45624">
    <property type="entry name" value="MITOCHONDRIAL BASIC AMINO ACIDS TRANSPORTER-RELATED"/>
    <property type="match status" value="1"/>
</dbReference>
<keyword evidence="8 9" id="KW-0472">Membrane</keyword>
<comment type="similarity">
    <text evidence="2 10">Belongs to the mitochondrial carrier (TC 2.A.29) family.</text>
</comment>
<feature type="transmembrane region" description="Helical" evidence="11">
    <location>
        <begin position="323"/>
        <end position="348"/>
    </location>
</feature>
<dbReference type="PANTHER" id="PTHR45624:SF10">
    <property type="entry name" value="SLC (SOLUTE CARRIER) HOMOLOG"/>
    <property type="match status" value="1"/>
</dbReference>
<evidence type="ECO:0000256" key="1">
    <source>
        <dbReference type="ARBA" id="ARBA00004225"/>
    </source>
</evidence>
<dbReference type="PROSITE" id="PS50920">
    <property type="entry name" value="SOLCAR"/>
    <property type="match status" value="1"/>
</dbReference>
<evidence type="ECO:0000256" key="8">
    <source>
        <dbReference type="ARBA" id="ARBA00023136"/>
    </source>
</evidence>
<evidence type="ECO:0000256" key="7">
    <source>
        <dbReference type="ARBA" id="ARBA00023128"/>
    </source>
</evidence>
<keyword evidence="4 9" id="KW-0812">Transmembrane</keyword>
<feature type="transmembrane region" description="Helical" evidence="11">
    <location>
        <begin position="273"/>
        <end position="302"/>
    </location>
</feature>
<organism evidence="12">
    <name type="scientific">Ditylum brightwellii</name>
    <dbReference type="NCBI Taxonomy" id="49249"/>
    <lineage>
        <taxon>Eukaryota</taxon>
        <taxon>Sar</taxon>
        <taxon>Stramenopiles</taxon>
        <taxon>Ochrophyta</taxon>
        <taxon>Bacillariophyta</taxon>
        <taxon>Mediophyceae</taxon>
        <taxon>Lithodesmiophycidae</taxon>
        <taxon>Lithodesmiales</taxon>
        <taxon>Lithodesmiaceae</taxon>
        <taxon>Ditylum</taxon>
    </lineage>
</organism>
<evidence type="ECO:0000256" key="2">
    <source>
        <dbReference type="ARBA" id="ARBA00006375"/>
    </source>
</evidence>
<keyword evidence="5" id="KW-0677">Repeat</keyword>
<sequence>MTSVEVKSLDDRKTIDQASSSRLNLTLPFASPTTLKTLGATFTACAVASAITLPADILITKWRNSALAEWNPELRAMGVGASSRSTFTGTSTSDTINPHSTYISVQKKLRIISPFFRLMSNEIATNALNYAMENSTTSKSPDRSSMTTYFAAGAIAGTAQALVLCPLEAYRAHSLAQEEIQAMSRAGVLSKLQSWFVSTCPTERLNRAYRGIGLYALREMAYNCTFFPLFYSLQNKFKSVMETTKTRQQMNTNNNNTTISYLSIPSWNFGERFFPVLISGVIAGTFCSAVVTPLDGLVMYLSHSREEWHFWTGRRIVSPPLNVIYRGISLQTFIFGPVFGIVACVYELV</sequence>
<dbReference type="AlphaFoldDB" id="A0A6U3RTI0"/>
<evidence type="ECO:0008006" key="13">
    <source>
        <dbReference type="Google" id="ProtNLM"/>
    </source>
</evidence>
<accession>A0A6U3RTI0</accession>
<dbReference type="Pfam" id="PF00153">
    <property type="entry name" value="Mito_carr"/>
    <property type="match status" value="1"/>
</dbReference>
<evidence type="ECO:0000256" key="9">
    <source>
        <dbReference type="PROSITE-ProRule" id="PRU00282"/>
    </source>
</evidence>
<feature type="repeat" description="Solcar" evidence="9">
    <location>
        <begin position="144"/>
        <end position="236"/>
    </location>
</feature>
<evidence type="ECO:0000256" key="10">
    <source>
        <dbReference type="RuleBase" id="RU000488"/>
    </source>
</evidence>
<evidence type="ECO:0000256" key="3">
    <source>
        <dbReference type="ARBA" id="ARBA00022448"/>
    </source>
</evidence>
<evidence type="ECO:0000313" key="12">
    <source>
        <dbReference type="EMBL" id="CAD9333941.1"/>
    </source>
</evidence>
<evidence type="ECO:0000256" key="6">
    <source>
        <dbReference type="ARBA" id="ARBA00022989"/>
    </source>
</evidence>
<proteinExistence type="inferred from homology"/>
<dbReference type="EMBL" id="HBGN01020496">
    <property type="protein sequence ID" value="CAD9333941.1"/>
    <property type="molecule type" value="Transcribed_RNA"/>
</dbReference>
<comment type="subcellular location">
    <subcellularLocation>
        <location evidence="1">Mitochondrion membrane</location>
        <topology evidence="1">Multi-pass membrane protein</topology>
    </subcellularLocation>
</comment>
<dbReference type="InterPro" id="IPR018108">
    <property type="entry name" value="MCP_transmembrane"/>
</dbReference>
<protein>
    <recommendedName>
        <fullName evidence="13">Mitochondrial carrier protein</fullName>
    </recommendedName>
</protein>
<keyword evidence="3 10" id="KW-0813">Transport</keyword>
<dbReference type="Gene3D" id="1.50.40.10">
    <property type="entry name" value="Mitochondrial carrier domain"/>
    <property type="match status" value="1"/>
</dbReference>
<keyword evidence="6 11" id="KW-1133">Transmembrane helix</keyword>
<reference evidence="12" key="1">
    <citation type="submission" date="2021-01" db="EMBL/GenBank/DDBJ databases">
        <authorList>
            <person name="Corre E."/>
            <person name="Pelletier E."/>
            <person name="Niang G."/>
            <person name="Scheremetjew M."/>
            <person name="Finn R."/>
            <person name="Kale V."/>
            <person name="Holt S."/>
            <person name="Cochrane G."/>
            <person name="Meng A."/>
            <person name="Brown T."/>
            <person name="Cohen L."/>
        </authorList>
    </citation>
    <scope>NUCLEOTIDE SEQUENCE</scope>
    <source>
        <strain evidence="12">Pop2</strain>
    </source>
</reference>
<dbReference type="InterPro" id="IPR023395">
    <property type="entry name" value="MCP_dom_sf"/>
</dbReference>
<dbReference type="SUPFAM" id="SSF103506">
    <property type="entry name" value="Mitochondrial carrier"/>
    <property type="match status" value="1"/>
</dbReference>
<evidence type="ECO:0000256" key="5">
    <source>
        <dbReference type="ARBA" id="ARBA00022737"/>
    </source>
</evidence>
<evidence type="ECO:0000256" key="11">
    <source>
        <dbReference type="SAM" id="Phobius"/>
    </source>
</evidence>
<gene>
    <name evidence="12" type="ORF">DBRI1063_LOCUS13054</name>
</gene>
<dbReference type="GO" id="GO:0031966">
    <property type="term" value="C:mitochondrial membrane"/>
    <property type="evidence" value="ECO:0007669"/>
    <property type="project" value="UniProtKB-SubCell"/>
</dbReference>
<dbReference type="InterPro" id="IPR050567">
    <property type="entry name" value="Mitochondrial_Carrier"/>
</dbReference>
<dbReference type="GO" id="GO:0022857">
    <property type="term" value="F:transmembrane transporter activity"/>
    <property type="evidence" value="ECO:0007669"/>
    <property type="project" value="TreeGrafter"/>
</dbReference>
<evidence type="ECO:0000256" key="4">
    <source>
        <dbReference type="ARBA" id="ARBA00022692"/>
    </source>
</evidence>
<keyword evidence="7" id="KW-0496">Mitochondrion</keyword>